<proteinExistence type="inferred from homology"/>
<comment type="similarity">
    <text evidence="1">Belongs to the IAA-amido conjugating enzyme family.</text>
</comment>
<dbReference type="InterPro" id="IPR055377">
    <property type="entry name" value="GH3_M"/>
</dbReference>
<feature type="compositionally biased region" description="Low complexity" evidence="3">
    <location>
        <begin position="8"/>
        <end position="18"/>
    </location>
</feature>
<organism evidence="6 7">
    <name type="scientific">Panicum virgatum</name>
    <name type="common">Blackwell switchgrass</name>
    <dbReference type="NCBI Taxonomy" id="38727"/>
    <lineage>
        <taxon>Eukaryota</taxon>
        <taxon>Viridiplantae</taxon>
        <taxon>Streptophyta</taxon>
        <taxon>Embryophyta</taxon>
        <taxon>Tracheophyta</taxon>
        <taxon>Spermatophyta</taxon>
        <taxon>Magnoliopsida</taxon>
        <taxon>Liliopsida</taxon>
        <taxon>Poales</taxon>
        <taxon>Poaceae</taxon>
        <taxon>PACMAD clade</taxon>
        <taxon>Panicoideae</taxon>
        <taxon>Panicodae</taxon>
        <taxon>Paniceae</taxon>
        <taxon>Panicinae</taxon>
        <taxon>Panicum</taxon>
        <taxon>Panicum sect. Hiantes</taxon>
    </lineage>
</organism>
<dbReference type="EMBL" id="CM029051">
    <property type="protein sequence ID" value="KAG2562374.1"/>
    <property type="molecule type" value="Genomic_DNA"/>
</dbReference>
<evidence type="ECO:0000256" key="3">
    <source>
        <dbReference type="SAM" id="MobiDB-lite"/>
    </source>
</evidence>
<dbReference type="PANTHER" id="PTHR31901">
    <property type="entry name" value="GH3 DOMAIN-CONTAINING PROTEIN"/>
    <property type="match status" value="1"/>
</dbReference>
<gene>
    <name evidence="6" type="ORF">PVAP13_8KG260700</name>
</gene>
<evidence type="ECO:0000259" key="5">
    <source>
        <dbReference type="Pfam" id="PF23572"/>
    </source>
</evidence>
<keyword evidence="7" id="KW-1185">Reference proteome</keyword>
<evidence type="ECO:0000256" key="1">
    <source>
        <dbReference type="ARBA" id="ARBA00008068"/>
    </source>
</evidence>
<dbReference type="Pfam" id="PF23572">
    <property type="entry name" value="GH3_C"/>
    <property type="match status" value="1"/>
</dbReference>
<dbReference type="GO" id="GO:0016881">
    <property type="term" value="F:acid-amino acid ligase activity"/>
    <property type="evidence" value="ECO:0007669"/>
    <property type="project" value="TreeGrafter"/>
</dbReference>
<dbReference type="AlphaFoldDB" id="A0A8T0PWK7"/>
<name>A0A8T0PWK7_PANVG</name>
<accession>A0A8T0PWK7</accession>
<comment type="caution">
    <text evidence="6">The sequence shown here is derived from an EMBL/GenBank/DDBJ whole genome shotgun (WGS) entry which is preliminary data.</text>
</comment>
<dbReference type="InterPro" id="IPR055378">
    <property type="entry name" value="GH3_C"/>
</dbReference>
<feature type="region of interest" description="Disordered" evidence="3">
    <location>
        <begin position="1"/>
        <end position="34"/>
    </location>
</feature>
<sequence>MHACMDLTTMSTTTTSTSPEPDHDRGHHLPSSTSLVIPPPSSPAAAAAMPVPPPPPALPPTIPAFDPHDGPASLQLIEDLTTHAGAIQRRVLREILAENAGADYVRHFFGADAASRGADELAAAFKSRVPVVEYEDVKPYIERIANGAPSSLITSRTITELLTSSGTSGGQPKLMPSTAEELDRKTFVYNLLIPVMNRFVPGLDEGRCMYLLFVKPEVTTPSGLAARPVLTSYYKSRHFRERPDSPYARYTSPTAAILCPDSAQSMYAQLLCGLARRGEVLRVGAVFASAFLRAVKFLERHWRALCADLRAGRVDAARVADPACRAAVSAVVAGPDQALADAVAAECAAPSWRGIVRRLWPRTKYIDVIVTGSMAQYIPLLEFYGGGLPLVSAMYASSECYFGINLRPLDPPEEVSYTLLPNMCYYEFVKVEKDGEEVRDGEVVDLVDVEVGGHYELVVTTFAGLYRYRVGDILQVSGFHNAAPQFRFVHRRNVVLSVDTDKTSEDDLLRAVTAAKRLLAPLGAILSEYTAYADTASIPGHYVLFWELTPPPLPASGGGDEEAVGRAMAACCAAVEAGLDAVYRRCRSRDRSVGPLEIRVVSPGAFDALMDLCVSHGSSVNQYKTPRCVKHPDAIAVLEARVVGRFFSVAVPHWEPPFQVVAGAGAASLDEGTLA</sequence>
<dbReference type="Pfam" id="PF03321">
    <property type="entry name" value="GH3"/>
    <property type="match status" value="1"/>
</dbReference>
<evidence type="ECO:0000313" key="7">
    <source>
        <dbReference type="Proteomes" id="UP000823388"/>
    </source>
</evidence>
<reference evidence="6" key="1">
    <citation type="submission" date="2020-05" db="EMBL/GenBank/DDBJ databases">
        <title>WGS assembly of Panicum virgatum.</title>
        <authorList>
            <person name="Lovell J.T."/>
            <person name="Jenkins J."/>
            <person name="Shu S."/>
            <person name="Juenger T.E."/>
            <person name="Schmutz J."/>
        </authorList>
    </citation>
    <scope>NUCLEOTIDE SEQUENCE</scope>
    <source>
        <strain evidence="6">AP13</strain>
    </source>
</reference>
<feature type="domain" description="GH3 C-terminal" evidence="5">
    <location>
        <begin position="507"/>
        <end position="632"/>
    </location>
</feature>
<evidence type="ECO:0000259" key="4">
    <source>
        <dbReference type="Pfam" id="PF23571"/>
    </source>
</evidence>
<dbReference type="InterPro" id="IPR004993">
    <property type="entry name" value="GH3"/>
</dbReference>
<dbReference type="GO" id="GO:0005737">
    <property type="term" value="C:cytoplasm"/>
    <property type="evidence" value="ECO:0007669"/>
    <property type="project" value="TreeGrafter"/>
</dbReference>
<dbReference type="PANTHER" id="PTHR31901:SF33">
    <property type="entry name" value="INDOLE-3-ACETIC ACID-AMIDO SYNTHETASE GH3.17"/>
    <property type="match status" value="1"/>
</dbReference>
<evidence type="ECO:0000256" key="2">
    <source>
        <dbReference type="ARBA" id="ARBA00022598"/>
    </source>
</evidence>
<protein>
    <submittedName>
        <fullName evidence="6">Uncharacterized protein</fullName>
    </submittedName>
</protein>
<dbReference type="Proteomes" id="UP000823388">
    <property type="component" value="Chromosome 8K"/>
</dbReference>
<feature type="domain" description="GH3 middle" evidence="4">
    <location>
        <begin position="417"/>
        <end position="491"/>
    </location>
</feature>
<dbReference type="Pfam" id="PF23571">
    <property type="entry name" value="GH3_M"/>
    <property type="match status" value="1"/>
</dbReference>
<dbReference type="OrthoDB" id="10004661at2759"/>
<evidence type="ECO:0000313" key="6">
    <source>
        <dbReference type="EMBL" id="KAG2562374.1"/>
    </source>
</evidence>
<keyword evidence="2" id="KW-0436">Ligase</keyword>